<dbReference type="PANTHER" id="PTHR38659">
    <property type="entry name" value="METAL-DEPENDENT PHOSPHOHYDROLASE"/>
    <property type="match status" value="1"/>
</dbReference>
<dbReference type="InterPro" id="IPR006675">
    <property type="entry name" value="HDIG_dom"/>
</dbReference>
<organism evidence="2 3">
    <name type="scientific">Desulfomonile tiedjei</name>
    <dbReference type="NCBI Taxonomy" id="2358"/>
    <lineage>
        <taxon>Bacteria</taxon>
        <taxon>Pseudomonadati</taxon>
        <taxon>Thermodesulfobacteriota</taxon>
        <taxon>Desulfomonilia</taxon>
        <taxon>Desulfomonilales</taxon>
        <taxon>Desulfomonilaceae</taxon>
        <taxon>Desulfomonile</taxon>
    </lineage>
</organism>
<dbReference type="Pfam" id="PF01966">
    <property type="entry name" value="HD"/>
    <property type="match status" value="1"/>
</dbReference>
<feature type="domain" description="HD" evidence="1">
    <location>
        <begin position="28"/>
        <end position="101"/>
    </location>
</feature>
<evidence type="ECO:0000313" key="3">
    <source>
        <dbReference type="Proteomes" id="UP000807825"/>
    </source>
</evidence>
<dbReference type="InterPro" id="IPR006674">
    <property type="entry name" value="HD_domain"/>
</dbReference>
<sequence length="191" mass="21433">MSSAKWGINQDEAVALMEQYLHTESMRKHCVASEAIMRELAPRFNADPDMWGLIGLLHDVDYNDTKDKMDQHALLTERILLERGVAGEIAEAIKYHNAENLGLTRSEPIHFALTAAETMTGMIVAAALVNPDKKLSSVKVKSVKKRMKAKEFARSVNREHILLCEQIGIPLEEFIEISLVAMCKISERMGL</sequence>
<protein>
    <submittedName>
        <fullName evidence="2">HDIG domain-containing protein</fullName>
    </submittedName>
</protein>
<proteinExistence type="predicted"/>
<dbReference type="NCBIfam" id="TIGR00277">
    <property type="entry name" value="HDIG"/>
    <property type="match status" value="1"/>
</dbReference>
<dbReference type="PANTHER" id="PTHR38659:SF1">
    <property type="entry name" value="METAL DEPENDENT PHOSPHOHYDROLASE"/>
    <property type="match status" value="1"/>
</dbReference>
<dbReference type="EMBL" id="JACRDE010000380">
    <property type="protein sequence ID" value="MBI5250703.1"/>
    <property type="molecule type" value="Genomic_DNA"/>
</dbReference>
<dbReference type="SUPFAM" id="SSF109604">
    <property type="entry name" value="HD-domain/PDEase-like"/>
    <property type="match status" value="1"/>
</dbReference>
<dbReference type="Gene3D" id="1.10.3210.10">
    <property type="entry name" value="Hypothetical protein af1432"/>
    <property type="match status" value="1"/>
</dbReference>
<reference evidence="2" key="1">
    <citation type="submission" date="2020-07" db="EMBL/GenBank/DDBJ databases">
        <title>Huge and variable diversity of episymbiotic CPR bacteria and DPANN archaea in groundwater ecosystems.</title>
        <authorList>
            <person name="He C.Y."/>
            <person name="Keren R."/>
            <person name="Whittaker M."/>
            <person name="Farag I.F."/>
            <person name="Doudna J."/>
            <person name="Cate J.H.D."/>
            <person name="Banfield J.F."/>
        </authorList>
    </citation>
    <scope>NUCLEOTIDE SEQUENCE</scope>
    <source>
        <strain evidence="2">NC_groundwater_1664_Pr3_B-0.1um_52_9</strain>
    </source>
</reference>
<evidence type="ECO:0000313" key="2">
    <source>
        <dbReference type="EMBL" id="MBI5250703.1"/>
    </source>
</evidence>
<evidence type="ECO:0000259" key="1">
    <source>
        <dbReference type="Pfam" id="PF01966"/>
    </source>
</evidence>
<name>A0A9D6V2K7_9BACT</name>
<dbReference type="AlphaFoldDB" id="A0A9D6V2K7"/>
<accession>A0A9D6V2K7</accession>
<comment type="caution">
    <text evidence="2">The sequence shown here is derived from an EMBL/GenBank/DDBJ whole genome shotgun (WGS) entry which is preliminary data.</text>
</comment>
<gene>
    <name evidence="2" type="ORF">HY912_14530</name>
</gene>
<dbReference type="Proteomes" id="UP000807825">
    <property type="component" value="Unassembled WGS sequence"/>
</dbReference>